<reference evidence="1 2" key="1">
    <citation type="submission" date="2016-03" db="EMBL/GenBank/DDBJ databases">
        <title>Niastella vici sp. nov., isolated from farmland soil.</title>
        <authorList>
            <person name="Chen L."/>
            <person name="Wang D."/>
            <person name="Yang S."/>
            <person name="Wang G."/>
        </authorList>
    </citation>
    <scope>NUCLEOTIDE SEQUENCE [LARGE SCALE GENOMIC DNA]</scope>
    <source>
        <strain evidence="1 2">DJ57</strain>
    </source>
</reference>
<evidence type="ECO:0000313" key="2">
    <source>
        <dbReference type="Proteomes" id="UP000192796"/>
    </source>
</evidence>
<proteinExistence type="predicted"/>
<keyword evidence="2" id="KW-1185">Reference proteome</keyword>
<accession>A0A1V9FSH5</accession>
<name>A0A1V9FSH5_9BACT</name>
<protein>
    <submittedName>
        <fullName evidence="1">Uncharacterized protein</fullName>
    </submittedName>
</protein>
<evidence type="ECO:0000313" key="1">
    <source>
        <dbReference type="EMBL" id="OQP61278.1"/>
    </source>
</evidence>
<dbReference type="EMBL" id="LVYD01000058">
    <property type="protein sequence ID" value="OQP61278.1"/>
    <property type="molecule type" value="Genomic_DNA"/>
</dbReference>
<organism evidence="1 2">
    <name type="scientific">Niastella vici</name>
    <dbReference type="NCBI Taxonomy" id="1703345"/>
    <lineage>
        <taxon>Bacteria</taxon>
        <taxon>Pseudomonadati</taxon>
        <taxon>Bacteroidota</taxon>
        <taxon>Chitinophagia</taxon>
        <taxon>Chitinophagales</taxon>
        <taxon>Chitinophagaceae</taxon>
        <taxon>Niastella</taxon>
    </lineage>
</organism>
<sequence length="510" mass="57743">MLFIVCYGHAQTKVFREVSEDMSSEVKTIRQDNNLVGYLVFTQLEKASADSFNYRISIMDENLNDIGTINFREIKLSLQAVSFEQDVLCLAYIKSTFFGNSYKSRKAYTEGLQNEKSAVFLQFLGLDGKIIKSNSYEIQMTPRPNNYWYDGYDAIGSLKHSLQLSNIPQKGFACFYGDDRKSNLLIFNPAGEITWQKNTSEQAQAFGLLASKQGIYLMVKKKDRMEEGGFELLGYDVTDGTVYPKYTLKDKQGNALKVITFDNDPVSGKPFIAGYVIDANHGNQYYSAKHLARGPYSGVYTININGTKKSEVQEIFSYWNEGQQSFITRKGHFVDNNTYPRFVRSFRDYEGNTYFAGSTIIRKARWGSMFFTIATIPFVVPPIIIASTGYTKGLVKDAVLMKQTEKGAISVDNFIPANNTGDYPGVMPVSMYDKRGFYLVSNPDTKSNYMIIDDFRDVFVYNVNQKKVMRTVPHRSGNIRTNLFPAKEGHVMVATYDKKAKTTSVSIEAL</sequence>
<gene>
    <name evidence="1" type="ORF">A3860_06090</name>
</gene>
<dbReference type="Proteomes" id="UP000192796">
    <property type="component" value="Unassembled WGS sequence"/>
</dbReference>
<dbReference type="AlphaFoldDB" id="A0A1V9FSH5"/>
<comment type="caution">
    <text evidence="1">The sequence shown here is derived from an EMBL/GenBank/DDBJ whole genome shotgun (WGS) entry which is preliminary data.</text>
</comment>